<evidence type="ECO:0000256" key="1">
    <source>
        <dbReference type="ARBA" id="ARBA00022692"/>
    </source>
</evidence>
<reference evidence="7" key="1">
    <citation type="submission" date="2023-07" db="EMBL/GenBank/DDBJ databases">
        <title>Glyphosate-induced phosphonatase operons in soil bacteria of genus Achromobacter.</title>
        <authorList>
            <person name="Epiktetov D.O."/>
            <person name="Sviridov A.V."/>
            <person name="Tarlachkov S.V."/>
            <person name="Shushkova T.V."/>
            <person name="Toropygin I.Y."/>
            <person name="Leontievsky A."/>
        </authorList>
    </citation>
    <scope>NUCLEOTIDE SEQUENCE [LARGE SCALE GENOMIC DNA]</scope>
    <source>
        <strain evidence="7">Kg 16</strain>
    </source>
</reference>
<feature type="transmembrane region" description="Helical" evidence="4">
    <location>
        <begin position="75"/>
        <end position="98"/>
    </location>
</feature>
<protein>
    <submittedName>
        <fullName evidence="6">MFS transporter</fullName>
    </submittedName>
</protein>
<keyword evidence="7" id="KW-1185">Reference proteome</keyword>
<keyword evidence="2 4" id="KW-1133">Transmembrane helix</keyword>
<dbReference type="EMBL" id="JAVKVN010000011">
    <property type="protein sequence ID" value="MDR7948311.1"/>
    <property type="molecule type" value="Genomic_DNA"/>
</dbReference>
<dbReference type="Gene3D" id="1.20.1250.20">
    <property type="entry name" value="MFS general substrate transporter like domains"/>
    <property type="match status" value="1"/>
</dbReference>
<gene>
    <name evidence="6" type="ORF">RIU57_24545</name>
</gene>
<feature type="transmembrane region" description="Helical" evidence="4">
    <location>
        <begin position="104"/>
        <end position="123"/>
    </location>
</feature>
<dbReference type="InterPro" id="IPR036259">
    <property type="entry name" value="MFS_trans_sf"/>
</dbReference>
<dbReference type="PANTHER" id="PTHR23534">
    <property type="entry name" value="MFS PERMEASE"/>
    <property type="match status" value="1"/>
</dbReference>
<evidence type="ECO:0000256" key="2">
    <source>
        <dbReference type="ARBA" id="ARBA00022989"/>
    </source>
</evidence>
<dbReference type="PROSITE" id="PS50850">
    <property type="entry name" value="MFS"/>
    <property type="match status" value="1"/>
</dbReference>
<comment type="caution">
    <text evidence="6">The sequence shown here is derived from an EMBL/GenBank/DDBJ whole genome shotgun (WGS) entry which is preliminary data.</text>
</comment>
<evidence type="ECO:0000313" key="6">
    <source>
        <dbReference type="EMBL" id="MDR7948311.1"/>
    </source>
</evidence>
<dbReference type="Pfam" id="PF07690">
    <property type="entry name" value="MFS_1"/>
    <property type="match status" value="1"/>
</dbReference>
<dbReference type="RefSeq" id="WP_175180938.1">
    <property type="nucleotide sequence ID" value="NZ_CADIJY010000002.1"/>
</dbReference>
<accession>A0ABU2DJK5</accession>
<feature type="transmembrane region" description="Helical" evidence="4">
    <location>
        <begin position="135"/>
        <end position="153"/>
    </location>
</feature>
<keyword evidence="3 4" id="KW-0472">Membrane</keyword>
<dbReference type="InterPro" id="IPR011701">
    <property type="entry name" value="MFS"/>
</dbReference>
<evidence type="ECO:0000256" key="3">
    <source>
        <dbReference type="ARBA" id="ARBA00023136"/>
    </source>
</evidence>
<dbReference type="GeneID" id="84696174"/>
<feature type="transmembrane region" description="Helical" evidence="4">
    <location>
        <begin position="252"/>
        <end position="271"/>
    </location>
</feature>
<evidence type="ECO:0000313" key="7">
    <source>
        <dbReference type="Proteomes" id="UP001264156"/>
    </source>
</evidence>
<feature type="transmembrane region" description="Helical" evidence="4">
    <location>
        <begin position="302"/>
        <end position="326"/>
    </location>
</feature>
<dbReference type="SUPFAM" id="SSF103473">
    <property type="entry name" value="MFS general substrate transporter"/>
    <property type="match status" value="1"/>
</dbReference>
<feature type="domain" description="Major facilitator superfamily (MFS) profile" evidence="5">
    <location>
        <begin position="211"/>
        <end position="404"/>
    </location>
</feature>
<feature type="transmembrane region" description="Helical" evidence="4">
    <location>
        <begin position="338"/>
        <end position="359"/>
    </location>
</feature>
<sequence>MSGYTMHRQVFILATAQALFQTASVLVMTVGGLAGGLVASRPELATTPIAAMFLGTALSTFPASSWMAKIGRRAGFLAGSSLGVLGGLIAALGVWLASLPILCAGTFLVGAYQAFAQFYRFAASEVADERFRSRAISLVLAGGIVAALLGPSLARYGGPLLQPVYTGSFLILAVVSLVATCALTGLRMPDSHIDHADTATGRSWFAIVSQPAYLVALFGAVTGYGIMILAMTATPLAMLNHRHELSAASTVIQLHVLGMFLPSFFTGALIARFGVTRIMFVGVALLASHVFMTWTGTSFHSFAAALVLLGVGWNFLYIGGTTLLTTTYTPAEKSRAQATNDMTIFAVGLACSFGAAGLLEKFGWQTLNGLLLPWLAAAAVVLTWHGISSARRTPAKHVLHLGRQ</sequence>
<feature type="transmembrane region" description="Helical" evidence="4">
    <location>
        <begin position="49"/>
        <end position="68"/>
    </location>
</feature>
<feature type="transmembrane region" description="Helical" evidence="4">
    <location>
        <begin position="165"/>
        <end position="186"/>
    </location>
</feature>
<organism evidence="6 7">
    <name type="scientific">Achromobacter aegrifaciens</name>
    <dbReference type="NCBI Taxonomy" id="1287736"/>
    <lineage>
        <taxon>Bacteria</taxon>
        <taxon>Pseudomonadati</taxon>
        <taxon>Pseudomonadota</taxon>
        <taxon>Betaproteobacteria</taxon>
        <taxon>Burkholderiales</taxon>
        <taxon>Alcaligenaceae</taxon>
        <taxon>Achromobacter</taxon>
    </lineage>
</organism>
<evidence type="ECO:0000256" key="4">
    <source>
        <dbReference type="SAM" id="Phobius"/>
    </source>
</evidence>
<proteinExistence type="predicted"/>
<keyword evidence="1 4" id="KW-0812">Transmembrane</keyword>
<dbReference type="InterPro" id="IPR020846">
    <property type="entry name" value="MFS_dom"/>
</dbReference>
<evidence type="ECO:0000259" key="5">
    <source>
        <dbReference type="PROSITE" id="PS50850"/>
    </source>
</evidence>
<feature type="transmembrane region" description="Helical" evidence="4">
    <location>
        <begin position="278"/>
        <end position="296"/>
    </location>
</feature>
<name>A0ABU2DJK5_ACHAE</name>
<dbReference type="Proteomes" id="UP001264156">
    <property type="component" value="Unassembled WGS sequence"/>
</dbReference>
<dbReference type="PANTHER" id="PTHR23534:SF1">
    <property type="entry name" value="MAJOR FACILITATOR SUPERFAMILY PROTEIN"/>
    <property type="match status" value="1"/>
</dbReference>
<feature type="transmembrane region" description="Helical" evidence="4">
    <location>
        <begin position="212"/>
        <end position="232"/>
    </location>
</feature>
<feature type="transmembrane region" description="Helical" evidence="4">
    <location>
        <begin position="371"/>
        <end position="387"/>
    </location>
</feature>